<dbReference type="AlphaFoldDB" id="A0AA35WWY9"/>
<evidence type="ECO:0000256" key="1">
    <source>
        <dbReference type="ARBA" id="ARBA00009356"/>
    </source>
</evidence>
<dbReference type="SUPFAM" id="SSF56053">
    <property type="entry name" value="Ribosomal protein L6"/>
    <property type="match status" value="2"/>
</dbReference>
<dbReference type="PANTHER" id="PTHR11655">
    <property type="entry name" value="60S/50S RIBOSOMAL PROTEIN L6/L9"/>
    <property type="match status" value="1"/>
</dbReference>
<evidence type="ECO:0000259" key="6">
    <source>
        <dbReference type="Pfam" id="PF00347"/>
    </source>
</evidence>
<evidence type="ECO:0000256" key="3">
    <source>
        <dbReference type="ARBA" id="ARBA00023274"/>
    </source>
</evidence>
<accession>A0AA35WWY9</accession>
<dbReference type="FunFam" id="3.90.930.12:FF:000003">
    <property type="entry name" value="60S ribosomal protein L9"/>
    <property type="match status" value="1"/>
</dbReference>
<evidence type="ECO:0000313" key="7">
    <source>
        <dbReference type="EMBL" id="CAI8035919.1"/>
    </source>
</evidence>
<organism evidence="7 8">
    <name type="scientific">Geodia barretti</name>
    <name type="common">Barrett's horny sponge</name>
    <dbReference type="NCBI Taxonomy" id="519541"/>
    <lineage>
        <taxon>Eukaryota</taxon>
        <taxon>Metazoa</taxon>
        <taxon>Porifera</taxon>
        <taxon>Demospongiae</taxon>
        <taxon>Heteroscleromorpha</taxon>
        <taxon>Tetractinellida</taxon>
        <taxon>Astrophorina</taxon>
        <taxon>Geodiidae</taxon>
        <taxon>Geodia</taxon>
    </lineage>
</organism>
<dbReference type="PIRSF" id="PIRSF002162">
    <property type="entry name" value="Ribosomal_L6"/>
    <property type="match status" value="1"/>
</dbReference>
<proteinExistence type="inferred from homology"/>
<feature type="domain" description="Large ribosomal subunit protein uL6 alpha-beta" evidence="6">
    <location>
        <begin position="97"/>
        <end position="175"/>
    </location>
</feature>
<feature type="domain" description="Large ribosomal subunit protein uL6 alpha-beta" evidence="6">
    <location>
        <begin position="12"/>
        <end position="85"/>
    </location>
</feature>
<protein>
    <recommendedName>
        <fullName evidence="4">Large ribosomal subunit protein uL6</fullName>
    </recommendedName>
    <alternativeName>
        <fullName evidence="5">60S ribosomal protein L9</fullName>
    </alternativeName>
</protein>
<dbReference type="InterPro" id="IPR036789">
    <property type="entry name" value="Ribosomal_uL6-like_a/b-dom_sf"/>
</dbReference>
<dbReference type="InterPro" id="IPR002359">
    <property type="entry name" value="Ribosomal_uL6_CS2"/>
</dbReference>
<comment type="caution">
    <text evidence="7">The sequence shown here is derived from an EMBL/GenBank/DDBJ whole genome shotgun (WGS) entry which is preliminary data.</text>
</comment>
<reference evidence="7" key="1">
    <citation type="submission" date="2023-03" db="EMBL/GenBank/DDBJ databases">
        <authorList>
            <person name="Steffen K."/>
            <person name="Cardenas P."/>
        </authorList>
    </citation>
    <scope>NUCLEOTIDE SEQUENCE</scope>
</reference>
<gene>
    <name evidence="7" type="ORF">GBAR_LOCUS20155</name>
</gene>
<dbReference type="PROSITE" id="PS00700">
    <property type="entry name" value="RIBOSOMAL_L6_2"/>
    <property type="match status" value="1"/>
</dbReference>
<name>A0AA35WWY9_GEOBA</name>
<dbReference type="InterPro" id="IPR020040">
    <property type="entry name" value="Ribosomal_uL6_a/b-dom"/>
</dbReference>
<dbReference type="GO" id="GO:0003735">
    <property type="term" value="F:structural constituent of ribosome"/>
    <property type="evidence" value="ECO:0007669"/>
    <property type="project" value="InterPro"/>
</dbReference>
<evidence type="ECO:0000256" key="5">
    <source>
        <dbReference type="ARBA" id="ARBA00035349"/>
    </source>
</evidence>
<dbReference type="GO" id="GO:0002181">
    <property type="term" value="P:cytoplasmic translation"/>
    <property type="evidence" value="ECO:0007669"/>
    <property type="project" value="TreeGrafter"/>
</dbReference>
<dbReference type="GO" id="GO:0019843">
    <property type="term" value="F:rRNA binding"/>
    <property type="evidence" value="ECO:0007669"/>
    <property type="project" value="InterPro"/>
</dbReference>
<dbReference type="EMBL" id="CASHTH010002834">
    <property type="protein sequence ID" value="CAI8035919.1"/>
    <property type="molecule type" value="Genomic_DNA"/>
</dbReference>
<dbReference type="Pfam" id="PF00347">
    <property type="entry name" value="Ribosomal_L6"/>
    <property type="match status" value="2"/>
</dbReference>
<comment type="similarity">
    <text evidence="1">Belongs to the universal ribosomal protein uL6 family.</text>
</comment>
<dbReference type="Gene3D" id="3.90.930.12">
    <property type="entry name" value="Ribosomal protein L6, alpha-beta domain"/>
    <property type="match status" value="2"/>
</dbReference>
<dbReference type="GO" id="GO:0022625">
    <property type="term" value="C:cytosolic large ribosomal subunit"/>
    <property type="evidence" value="ECO:0007669"/>
    <property type="project" value="TreeGrafter"/>
</dbReference>
<sequence length="189" mass="21435">MKTILGTRIITVPDKVTISCKCRTVTVKGPRGTLTKSFKHIDLELTQLGKKRIRVDIWFAARKQMACLRTICSHIENLFKGVLYGYRLKMRAVYAHFPINLVLSEEGTVVEVRNFLGEKYTRTVRLRNGVKASTTKVKDEVVVEGNDLELVTQSAALIHQSVLVKRKDIRKFLDGIYVSDRGTVDQPTD</sequence>
<dbReference type="PANTHER" id="PTHR11655:SF16">
    <property type="entry name" value="60S RIBOSOMAL PROTEIN L9"/>
    <property type="match status" value="1"/>
</dbReference>
<dbReference type="FunFam" id="3.90.930.12:FF:000004">
    <property type="entry name" value="60S ribosomal protein L9"/>
    <property type="match status" value="1"/>
</dbReference>
<evidence type="ECO:0000256" key="4">
    <source>
        <dbReference type="ARBA" id="ARBA00035246"/>
    </source>
</evidence>
<keyword evidence="8" id="KW-1185">Reference proteome</keyword>
<dbReference type="Proteomes" id="UP001174909">
    <property type="component" value="Unassembled WGS sequence"/>
</dbReference>
<evidence type="ECO:0000256" key="2">
    <source>
        <dbReference type="ARBA" id="ARBA00022980"/>
    </source>
</evidence>
<dbReference type="InterPro" id="IPR000702">
    <property type="entry name" value="Ribosomal_uL6-like"/>
</dbReference>
<evidence type="ECO:0000313" key="8">
    <source>
        <dbReference type="Proteomes" id="UP001174909"/>
    </source>
</evidence>
<keyword evidence="3" id="KW-0687">Ribonucleoprotein</keyword>
<keyword evidence="2 7" id="KW-0689">Ribosomal protein</keyword>